<comment type="subcellular location">
    <subcellularLocation>
        <location evidence="1 8">Cell outer membrane</location>
        <topology evidence="1 8">Multi-pass membrane protein</topology>
    </subcellularLocation>
</comment>
<dbReference type="InterPro" id="IPR023996">
    <property type="entry name" value="TonB-dep_OMP_SusC/RagA"/>
</dbReference>
<dbReference type="NCBIfam" id="TIGR04057">
    <property type="entry name" value="SusC_RagA_signa"/>
    <property type="match status" value="1"/>
</dbReference>
<feature type="transmembrane region" description="Helical" evidence="10">
    <location>
        <begin position="12"/>
        <end position="29"/>
    </location>
</feature>
<evidence type="ECO:0000256" key="8">
    <source>
        <dbReference type="PROSITE-ProRule" id="PRU01360"/>
    </source>
</evidence>
<evidence type="ECO:0000256" key="7">
    <source>
        <dbReference type="ARBA" id="ARBA00023237"/>
    </source>
</evidence>
<dbReference type="InterPro" id="IPR000531">
    <property type="entry name" value="Beta-barrel_TonB"/>
</dbReference>
<dbReference type="Gene3D" id="2.60.40.1120">
    <property type="entry name" value="Carboxypeptidase-like, regulatory domain"/>
    <property type="match status" value="1"/>
</dbReference>
<keyword evidence="14" id="KW-1185">Reference proteome</keyword>
<dbReference type="Proteomes" id="UP000199532">
    <property type="component" value="Unassembled WGS sequence"/>
</dbReference>
<dbReference type="InterPro" id="IPR036942">
    <property type="entry name" value="Beta-barrel_TonB_sf"/>
</dbReference>
<reference evidence="13 14" key="1">
    <citation type="submission" date="2016-10" db="EMBL/GenBank/DDBJ databases">
        <authorList>
            <person name="de Groot N.N."/>
        </authorList>
    </citation>
    <scope>NUCLEOTIDE SEQUENCE [LARGE SCALE GENOMIC DNA]</scope>
    <source>
        <strain evidence="13 14">DSM 19938</strain>
    </source>
</reference>
<evidence type="ECO:0000259" key="12">
    <source>
        <dbReference type="Pfam" id="PF07715"/>
    </source>
</evidence>
<dbReference type="RefSeq" id="WP_090331356.1">
    <property type="nucleotide sequence ID" value="NZ_FNXY01000001.1"/>
</dbReference>
<evidence type="ECO:0000256" key="4">
    <source>
        <dbReference type="ARBA" id="ARBA00022692"/>
    </source>
</evidence>
<dbReference type="OrthoDB" id="9768177at2"/>
<dbReference type="InterPro" id="IPR037066">
    <property type="entry name" value="Plug_dom_sf"/>
</dbReference>
<feature type="domain" description="TonB-dependent receptor-like beta-barrel" evidence="11">
    <location>
        <begin position="438"/>
        <end position="960"/>
    </location>
</feature>
<comment type="similarity">
    <text evidence="8 9">Belongs to the TonB-dependent receptor family.</text>
</comment>
<protein>
    <submittedName>
        <fullName evidence="13">TonB-linked outer membrane protein, SusC/RagA family</fullName>
    </submittedName>
</protein>
<name>A0A1H6Q738_9BACT</name>
<dbReference type="NCBIfam" id="TIGR04056">
    <property type="entry name" value="OMP_RagA_SusC"/>
    <property type="match status" value="1"/>
</dbReference>
<dbReference type="STRING" id="408657.SAMN04487995_0371"/>
<keyword evidence="4 8" id="KW-0812">Transmembrane</keyword>
<keyword evidence="7 8" id="KW-0998">Cell outer membrane</keyword>
<dbReference type="GO" id="GO:0009279">
    <property type="term" value="C:cell outer membrane"/>
    <property type="evidence" value="ECO:0007669"/>
    <property type="project" value="UniProtKB-SubCell"/>
</dbReference>
<dbReference type="Pfam" id="PF07715">
    <property type="entry name" value="Plug"/>
    <property type="match status" value="1"/>
</dbReference>
<feature type="domain" description="TonB-dependent receptor plug" evidence="12">
    <location>
        <begin position="136"/>
        <end position="256"/>
    </location>
</feature>
<organism evidence="13 14">
    <name type="scientific">Dyadobacter koreensis</name>
    <dbReference type="NCBI Taxonomy" id="408657"/>
    <lineage>
        <taxon>Bacteria</taxon>
        <taxon>Pseudomonadati</taxon>
        <taxon>Bacteroidota</taxon>
        <taxon>Cytophagia</taxon>
        <taxon>Cytophagales</taxon>
        <taxon>Spirosomataceae</taxon>
        <taxon>Dyadobacter</taxon>
    </lineage>
</organism>
<dbReference type="Pfam" id="PF00593">
    <property type="entry name" value="TonB_dep_Rec_b-barrel"/>
    <property type="match status" value="1"/>
</dbReference>
<accession>A0A1H6Q738</accession>
<dbReference type="PROSITE" id="PS52016">
    <property type="entry name" value="TONB_DEPENDENT_REC_3"/>
    <property type="match status" value="1"/>
</dbReference>
<dbReference type="InterPro" id="IPR023997">
    <property type="entry name" value="TonB-dep_OMP_SusC/RagA_CS"/>
</dbReference>
<dbReference type="Gene3D" id="2.40.170.20">
    <property type="entry name" value="TonB-dependent receptor, beta-barrel domain"/>
    <property type="match status" value="1"/>
</dbReference>
<evidence type="ECO:0000256" key="9">
    <source>
        <dbReference type="RuleBase" id="RU003357"/>
    </source>
</evidence>
<dbReference type="SUPFAM" id="SSF49464">
    <property type="entry name" value="Carboxypeptidase regulatory domain-like"/>
    <property type="match status" value="1"/>
</dbReference>
<evidence type="ECO:0000313" key="14">
    <source>
        <dbReference type="Proteomes" id="UP000199532"/>
    </source>
</evidence>
<dbReference type="InterPro" id="IPR008969">
    <property type="entry name" value="CarboxyPept-like_regulatory"/>
</dbReference>
<dbReference type="EMBL" id="FNXY01000001">
    <property type="protein sequence ID" value="SEI39621.1"/>
    <property type="molecule type" value="Genomic_DNA"/>
</dbReference>
<dbReference type="InterPro" id="IPR039426">
    <property type="entry name" value="TonB-dep_rcpt-like"/>
</dbReference>
<dbReference type="AlphaFoldDB" id="A0A1H6Q738"/>
<sequence>MKLFYCSPGRRLLYLVCTVFIYLMLINSLKAGAQPSFIIQGKVLTAMDEMPLVGANIQLKHTALGATTDSQGAFVIKASQSTVELTVSFIGYRSLDTTVTLPLRSPLIFVLSQDLSLLQEVKVSTGYWESTRQLNTGAISKIAAETIQKQPVTNVLEALSGRMPGVSIQQTSGLAGAPINISIRGQNSLRADGNNPLYVIDGIPFSASIAAGLAGELYSGNISPLNSLNPSDIESIEILKDADATAIYGSRGANGVVLITTKKGRQGKTKLEVNFSQGAGRISRKMKVLNTPQYLQMRREAFANDGVEPTLNNAPDLLSWDPNRYTDWQKELVGNTSSSTNAQAQLSAGNERTHFILSGSLHRETTVFPGNFAYLRGAGHLQLRHATKDQRLKVNVSVNYVADKNNLMRQNLASQALTIAPNAPQIYLPSGELNWAASSWQNPMSYLRQTYKAVNDNLLTSMTVSYHLLSGLDFKVSGGFTTLNTSQQTSSPVSYFNPAYGVKNGEASFATALVKTWIAEPQLQYEKALGPGTLSVLAGMTFQQNKLRNQTLYATGYSSDAMLGTSSAAASVLVTADNQSEYRYRGIYSRLNYNLKDKYLLNLTARRDGSSRFGPNRQYANFAAAGLGWLFYQENFMKEAVPFLSFGKIRVSYGSSGSDQIPDYGFLDTYSSTAYSYNGQKGLYPTRLVNADFSWEKSRKLDIALETGLFQDRFRLTADWFNNVSTGQLVGYPLPSVTGQSQIQYNLPARVRNSGWEFELNTQYLRKTSVQWSGTINLTIPKNKLIDYPGLAGSSYANTYAIKEPLSIRKTYEYVGVDPASGTYRFKDADNSGTFNAIDRTAIVFTGQRFFGGLGNTVRYRGVELDFFLQFVRQTGANYRRDVFGMPGAWGLNNSNQPAEVLDRWQKTGDLTSNQKFSQNYAISNPVYKQFTEARSYGENSYSDASFIRLKNVSISWRVPLRAGAKGGLAGPRIFIQAQNALTFTRYKGWDPEQASVGYLPPLRVLSAGINQVF</sequence>
<evidence type="ECO:0000256" key="10">
    <source>
        <dbReference type="SAM" id="Phobius"/>
    </source>
</evidence>
<gene>
    <name evidence="13" type="ORF">SAMN04487995_0371</name>
</gene>
<evidence type="ECO:0000259" key="11">
    <source>
        <dbReference type="Pfam" id="PF00593"/>
    </source>
</evidence>
<keyword evidence="2 8" id="KW-0813">Transport</keyword>
<dbReference type="Pfam" id="PF13715">
    <property type="entry name" value="CarbopepD_reg_2"/>
    <property type="match status" value="1"/>
</dbReference>
<evidence type="ECO:0000256" key="3">
    <source>
        <dbReference type="ARBA" id="ARBA00022452"/>
    </source>
</evidence>
<dbReference type="SUPFAM" id="SSF56935">
    <property type="entry name" value="Porins"/>
    <property type="match status" value="1"/>
</dbReference>
<keyword evidence="10" id="KW-1133">Transmembrane helix</keyword>
<evidence type="ECO:0000256" key="2">
    <source>
        <dbReference type="ARBA" id="ARBA00022448"/>
    </source>
</evidence>
<evidence type="ECO:0000256" key="1">
    <source>
        <dbReference type="ARBA" id="ARBA00004571"/>
    </source>
</evidence>
<keyword evidence="3 8" id="KW-1134">Transmembrane beta strand</keyword>
<evidence type="ECO:0000313" key="13">
    <source>
        <dbReference type="EMBL" id="SEI39621.1"/>
    </source>
</evidence>
<proteinExistence type="inferred from homology"/>
<keyword evidence="5 9" id="KW-0798">TonB box</keyword>
<keyword evidence="6 8" id="KW-0472">Membrane</keyword>
<evidence type="ECO:0000256" key="5">
    <source>
        <dbReference type="ARBA" id="ARBA00023077"/>
    </source>
</evidence>
<dbReference type="InterPro" id="IPR012910">
    <property type="entry name" value="Plug_dom"/>
</dbReference>
<dbReference type="Gene3D" id="2.170.130.10">
    <property type="entry name" value="TonB-dependent receptor, plug domain"/>
    <property type="match status" value="1"/>
</dbReference>
<evidence type="ECO:0000256" key="6">
    <source>
        <dbReference type="ARBA" id="ARBA00023136"/>
    </source>
</evidence>